<proteinExistence type="predicted"/>
<evidence type="ECO:0000313" key="1">
    <source>
        <dbReference type="EMBL" id="KOB87679.1"/>
    </source>
</evidence>
<dbReference type="AlphaFoldDB" id="A0A0L7M4B6"/>
<reference evidence="2" key="1">
    <citation type="submission" date="2006-09" db="EMBL/GenBank/DDBJ databases">
        <title>Annotation of Plasmodium falciparum Dd2.</title>
        <authorList>
            <consortium name="The Broad Institute Genome Sequencing Platform"/>
            <person name="Volkman S.K."/>
            <person name="Neafsey D.E."/>
            <person name="Dash A.P."/>
            <person name="Chitnis C.E."/>
            <person name="Hartl D.L."/>
            <person name="Young S.K."/>
            <person name="Zeng Q."/>
            <person name="Koehrsen M."/>
            <person name="Alvarado L."/>
            <person name="Berlin A."/>
            <person name="Borenstein D."/>
            <person name="Chapman S.B."/>
            <person name="Chen Z."/>
            <person name="Engels R."/>
            <person name="Freedman E."/>
            <person name="Gellesch M."/>
            <person name="Goldberg J."/>
            <person name="Griggs A."/>
            <person name="Gujja S."/>
            <person name="Heilman E.R."/>
            <person name="Heiman D.I."/>
            <person name="Howarth C."/>
            <person name="Jen D."/>
            <person name="Larson L."/>
            <person name="Mehta T."/>
            <person name="Neiman D."/>
            <person name="Park D."/>
            <person name="Pearson M."/>
            <person name="Roberts A."/>
            <person name="Saif S."/>
            <person name="Shea T."/>
            <person name="Shenoy N."/>
            <person name="Sisk P."/>
            <person name="Stolte C."/>
            <person name="Sykes S."/>
            <person name="Walk T."/>
            <person name="White J."/>
            <person name="Yandava C."/>
            <person name="Haas B."/>
            <person name="Henn M.R."/>
            <person name="Nusbaum C."/>
            <person name="Birren B."/>
        </authorList>
    </citation>
    <scope>NUCLEOTIDE SEQUENCE [LARGE SCALE GENOMIC DNA]</scope>
</reference>
<gene>
    <name evidence="1" type="ORF">PFDG_04115</name>
</gene>
<reference evidence="2" key="2">
    <citation type="submission" date="2006-09" db="EMBL/GenBank/DDBJ databases">
        <title>The genome sequence of Plasmodium falciparum Dd2.</title>
        <authorList>
            <consortium name="The Broad Institute Genome Sequencing Platform"/>
            <person name="Birren B."/>
            <person name="Lander E."/>
            <person name="Galagan J."/>
            <person name="Nusbaum C."/>
            <person name="Devon K."/>
            <person name="Henn M."/>
            <person name="Jaffe D."/>
            <person name="Butler J."/>
            <person name="Alvarez P."/>
            <person name="Gnerre S."/>
            <person name="Grabherr M."/>
            <person name="Kleber M."/>
            <person name="Mauceli E."/>
            <person name="Brockman W."/>
            <person name="MacCallum I.A."/>
            <person name="Rounsley S."/>
            <person name="Young S."/>
            <person name="LaButti K."/>
            <person name="Pushparaj V."/>
            <person name="DeCaprio D."/>
            <person name="Crawford M."/>
            <person name="Koehrsen M."/>
            <person name="Engels R."/>
            <person name="Montgomery P."/>
            <person name="Pearson M."/>
            <person name="Howarth C."/>
            <person name="Larson L."/>
            <person name="Luoma S."/>
            <person name="White J."/>
            <person name="Kodira C."/>
            <person name="Zeng Q."/>
            <person name="O'Leary S."/>
            <person name="Yandava C."/>
            <person name="Alvarado L."/>
            <person name="Wirth D."/>
            <person name="Volkman S."/>
            <person name="Hartl D."/>
        </authorList>
    </citation>
    <scope>NUCLEOTIDE SEQUENCE [LARGE SCALE GENOMIC DNA]</scope>
</reference>
<dbReference type="Proteomes" id="UP000054282">
    <property type="component" value="Unassembled WGS sequence"/>
</dbReference>
<feature type="non-terminal residue" evidence="1">
    <location>
        <position position="1"/>
    </location>
</feature>
<name>A0A0L7M4B6_PLAF4</name>
<accession>A0A0L7M4B6</accession>
<evidence type="ECO:0000313" key="2">
    <source>
        <dbReference type="Proteomes" id="UP000054282"/>
    </source>
</evidence>
<organism evidence="1 2">
    <name type="scientific">Plasmodium falciparum (isolate Dd2)</name>
    <dbReference type="NCBI Taxonomy" id="57267"/>
    <lineage>
        <taxon>Eukaryota</taxon>
        <taxon>Sar</taxon>
        <taxon>Alveolata</taxon>
        <taxon>Apicomplexa</taxon>
        <taxon>Aconoidasida</taxon>
        <taxon>Haemosporida</taxon>
        <taxon>Plasmodiidae</taxon>
        <taxon>Plasmodium</taxon>
        <taxon>Plasmodium (Laverania)</taxon>
    </lineage>
</organism>
<sequence>IYFLSEWVPPILIIYTFQPSKEKSAMDFKYTTPLCSETFNPYNLKFKKKKTKKNTDN</sequence>
<dbReference type="OrthoDB" id="19798at2759"/>
<dbReference type="KEGG" id="pfd:PFDG_04115"/>
<dbReference type="EMBL" id="DS016638">
    <property type="protein sequence ID" value="KOB87679.1"/>
    <property type="molecule type" value="Genomic_DNA"/>
</dbReference>
<protein>
    <submittedName>
        <fullName evidence="1">Uncharacterized protein</fullName>
    </submittedName>
</protein>